<feature type="transmembrane region" description="Helical" evidence="1">
    <location>
        <begin position="108"/>
        <end position="128"/>
    </location>
</feature>
<keyword evidence="1" id="KW-0472">Membrane</keyword>
<dbReference type="RefSeq" id="WP_220192861.1">
    <property type="nucleotide sequence ID" value="NZ_BNJF01000001.1"/>
</dbReference>
<protein>
    <submittedName>
        <fullName evidence="2">Uncharacterized protein</fullName>
    </submittedName>
</protein>
<reference evidence="2" key="1">
    <citation type="submission" date="2020-10" db="EMBL/GenBank/DDBJ databases">
        <title>Taxonomic study of unclassified bacteria belonging to the class Ktedonobacteria.</title>
        <authorList>
            <person name="Yabe S."/>
            <person name="Wang C.M."/>
            <person name="Zheng Y."/>
            <person name="Sakai Y."/>
            <person name="Cavaletti L."/>
            <person name="Monciardini P."/>
            <person name="Donadio S."/>
        </authorList>
    </citation>
    <scope>NUCLEOTIDE SEQUENCE</scope>
    <source>
        <strain evidence="2">SOSP1-1</strain>
    </source>
</reference>
<accession>A0A8J3MSJ1</accession>
<keyword evidence="1" id="KW-1133">Transmembrane helix</keyword>
<keyword evidence="1" id="KW-0812">Transmembrane</keyword>
<evidence type="ECO:0000313" key="2">
    <source>
        <dbReference type="EMBL" id="GHO43385.1"/>
    </source>
</evidence>
<dbReference type="Proteomes" id="UP000612362">
    <property type="component" value="Unassembled WGS sequence"/>
</dbReference>
<feature type="transmembrane region" description="Helical" evidence="1">
    <location>
        <begin position="78"/>
        <end position="102"/>
    </location>
</feature>
<organism evidence="2 3">
    <name type="scientific">Ktedonospora formicarum</name>
    <dbReference type="NCBI Taxonomy" id="2778364"/>
    <lineage>
        <taxon>Bacteria</taxon>
        <taxon>Bacillati</taxon>
        <taxon>Chloroflexota</taxon>
        <taxon>Ktedonobacteria</taxon>
        <taxon>Ktedonobacterales</taxon>
        <taxon>Ktedonobacteraceae</taxon>
        <taxon>Ktedonospora</taxon>
    </lineage>
</organism>
<proteinExistence type="predicted"/>
<evidence type="ECO:0000313" key="3">
    <source>
        <dbReference type="Proteomes" id="UP000612362"/>
    </source>
</evidence>
<evidence type="ECO:0000256" key="1">
    <source>
        <dbReference type="SAM" id="Phobius"/>
    </source>
</evidence>
<name>A0A8J3MSJ1_9CHLR</name>
<keyword evidence="3" id="KW-1185">Reference proteome</keyword>
<dbReference type="AlphaFoldDB" id="A0A8J3MSJ1"/>
<sequence length="195" mass="21274">MQQQQQQQPASYDLLAVFADEAQADGATAKLHKEGFDSNEVFQLEEGSVGSGQFREHGPNQARSDYFLRTQKAKPNPVYIVLFAVLFGIILGGLAFMLGFAVPALPEPVTFLFGALIGVILGAIVGSFTRRKVRGAIGQDASKYSSQNPRKTQEHSRNVVALRFPDPDNISRKSRARAILINNGGKIDRSVGKRS</sequence>
<comment type="caution">
    <text evidence="2">The sequence shown here is derived from an EMBL/GenBank/DDBJ whole genome shotgun (WGS) entry which is preliminary data.</text>
</comment>
<dbReference type="EMBL" id="BNJF01000001">
    <property type="protein sequence ID" value="GHO43385.1"/>
    <property type="molecule type" value="Genomic_DNA"/>
</dbReference>
<gene>
    <name evidence="2" type="ORF">KSX_15480</name>
</gene>